<keyword evidence="6" id="KW-0732">Signal</keyword>
<gene>
    <name evidence="7" type="ORF">PRZ03_15350</name>
</gene>
<dbReference type="InterPro" id="IPR051906">
    <property type="entry name" value="TolC-like"/>
</dbReference>
<keyword evidence="4" id="KW-0472">Membrane</keyword>
<dbReference type="Proteomes" id="UP001221189">
    <property type="component" value="Unassembled WGS sequence"/>
</dbReference>
<evidence type="ECO:0000313" key="8">
    <source>
        <dbReference type="Proteomes" id="UP001221189"/>
    </source>
</evidence>
<name>A0ABT5KGA3_9BURK</name>
<feature type="signal peptide" evidence="6">
    <location>
        <begin position="1"/>
        <end position="27"/>
    </location>
</feature>
<keyword evidence="3" id="KW-0812">Transmembrane</keyword>
<dbReference type="RefSeq" id="WP_273601130.1">
    <property type="nucleotide sequence ID" value="NZ_JAQQXT010000009.1"/>
</dbReference>
<evidence type="ECO:0000256" key="4">
    <source>
        <dbReference type="ARBA" id="ARBA00023136"/>
    </source>
</evidence>
<dbReference type="Gene3D" id="1.20.1600.10">
    <property type="entry name" value="Outer membrane efflux proteins (OEP)"/>
    <property type="match status" value="1"/>
</dbReference>
<evidence type="ECO:0000256" key="6">
    <source>
        <dbReference type="SAM" id="SignalP"/>
    </source>
</evidence>
<evidence type="ECO:0000256" key="5">
    <source>
        <dbReference type="ARBA" id="ARBA00023237"/>
    </source>
</evidence>
<feature type="chain" id="PRO_5046233132" evidence="6">
    <location>
        <begin position="28"/>
        <end position="222"/>
    </location>
</feature>
<evidence type="ECO:0000313" key="7">
    <source>
        <dbReference type="EMBL" id="MDC8772961.1"/>
    </source>
</evidence>
<evidence type="ECO:0000256" key="2">
    <source>
        <dbReference type="ARBA" id="ARBA00022452"/>
    </source>
</evidence>
<keyword evidence="5" id="KW-0998">Cell outer membrane</keyword>
<proteinExistence type="predicted"/>
<sequence>MKHRIFKPRLWLATLVVGLASATAAQAAELMDVWQSAQTSDREYAVARPSHAAAQTQREQAKSLWRPSVGLSASAGLATAAQSMQGAQFSAPGLGQQTGVDFNTSVKQGTVGNVALQASQPLYNPERSAQAQQLNLAADMADLELLAAQQGLGLRMAERYFDLALAQQQLRLVEQQQLAVAAAHEEAVAQAHVALLMDRLRLAALSGNLDEAAMAGINAALR</sequence>
<organism evidence="7 8">
    <name type="scientific">Roseateles albus</name>
    <dbReference type="NCBI Taxonomy" id="2987525"/>
    <lineage>
        <taxon>Bacteria</taxon>
        <taxon>Pseudomonadati</taxon>
        <taxon>Pseudomonadota</taxon>
        <taxon>Betaproteobacteria</taxon>
        <taxon>Burkholderiales</taxon>
        <taxon>Sphaerotilaceae</taxon>
        <taxon>Roseateles</taxon>
    </lineage>
</organism>
<keyword evidence="2" id="KW-1134">Transmembrane beta strand</keyword>
<protein>
    <submittedName>
        <fullName evidence="7">TolC family protein</fullName>
    </submittedName>
</protein>
<comment type="caution">
    <text evidence="7">The sequence shown here is derived from an EMBL/GenBank/DDBJ whole genome shotgun (WGS) entry which is preliminary data.</text>
</comment>
<accession>A0ABT5KGA3</accession>
<evidence type="ECO:0000256" key="1">
    <source>
        <dbReference type="ARBA" id="ARBA00004442"/>
    </source>
</evidence>
<dbReference type="PANTHER" id="PTHR30026:SF20">
    <property type="entry name" value="OUTER MEMBRANE PROTEIN TOLC"/>
    <property type="match status" value="1"/>
</dbReference>
<comment type="subcellular location">
    <subcellularLocation>
        <location evidence="1">Cell outer membrane</location>
    </subcellularLocation>
</comment>
<reference evidence="7 8" key="1">
    <citation type="submission" date="2022-10" db="EMBL/GenBank/DDBJ databases">
        <title>Paucibacter sp. hw1 Genome sequencing.</title>
        <authorList>
            <person name="Park S."/>
        </authorList>
    </citation>
    <scope>NUCLEOTIDE SEQUENCE [LARGE SCALE GENOMIC DNA]</scope>
    <source>
        <strain evidence="8">hw1</strain>
    </source>
</reference>
<dbReference type="SUPFAM" id="SSF56954">
    <property type="entry name" value="Outer membrane efflux proteins (OEP)"/>
    <property type="match status" value="1"/>
</dbReference>
<dbReference type="EMBL" id="JAQQXT010000009">
    <property type="protein sequence ID" value="MDC8772961.1"/>
    <property type="molecule type" value="Genomic_DNA"/>
</dbReference>
<keyword evidence="8" id="KW-1185">Reference proteome</keyword>
<evidence type="ECO:0000256" key="3">
    <source>
        <dbReference type="ARBA" id="ARBA00022692"/>
    </source>
</evidence>
<dbReference type="PANTHER" id="PTHR30026">
    <property type="entry name" value="OUTER MEMBRANE PROTEIN TOLC"/>
    <property type="match status" value="1"/>
</dbReference>